<evidence type="ECO:0000313" key="6">
    <source>
        <dbReference type="Proteomes" id="UP000077405"/>
    </source>
</evidence>
<keyword evidence="5" id="KW-0378">Hydrolase</keyword>
<dbReference type="InterPro" id="IPR000055">
    <property type="entry name" value="Restrct_endonuc_typeI_TRD"/>
</dbReference>
<comment type="similarity">
    <text evidence="1">Belongs to the type-I restriction system S methylase family.</text>
</comment>
<dbReference type="GO" id="GO:0004519">
    <property type="term" value="F:endonuclease activity"/>
    <property type="evidence" value="ECO:0007669"/>
    <property type="project" value="UniProtKB-KW"/>
</dbReference>
<evidence type="ECO:0000259" key="4">
    <source>
        <dbReference type="Pfam" id="PF01420"/>
    </source>
</evidence>
<gene>
    <name evidence="5" type="ORF">A6A40_14660</name>
</gene>
<evidence type="ECO:0000256" key="2">
    <source>
        <dbReference type="ARBA" id="ARBA00022747"/>
    </source>
</evidence>
<proteinExistence type="inferred from homology"/>
<dbReference type="AlphaFoldDB" id="A0A2R4VPK6"/>
<dbReference type="GO" id="GO:0009307">
    <property type="term" value="P:DNA restriction-modification system"/>
    <property type="evidence" value="ECO:0007669"/>
    <property type="project" value="UniProtKB-KW"/>
</dbReference>
<keyword evidence="6" id="KW-1185">Reference proteome</keyword>
<dbReference type="Pfam" id="PF01420">
    <property type="entry name" value="Methylase_S"/>
    <property type="match status" value="1"/>
</dbReference>
<keyword evidence="5" id="KW-0255">Endonuclease</keyword>
<name>A0A2R4VPK6_9PROT</name>
<dbReference type="SUPFAM" id="SSF116734">
    <property type="entry name" value="DNA methylase specificity domain"/>
    <property type="match status" value="2"/>
</dbReference>
<dbReference type="PANTHER" id="PTHR30408:SF12">
    <property type="entry name" value="TYPE I RESTRICTION ENZYME MJAVIII SPECIFICITY SUBUNIT"/>
    <property type="match status" value="1"/>
</dbReference>
<dbReference type="EMBL" id="CP015285">
    <property type="protein sequence ID" value="AWB06355.1"/>
    <property type="molecule type" value="Genomic_DNA"/>
</dbReference>
<keyword evidence="2" id="KW-0680">Restriction system</keyword>
<dbReference type="STRING" id="1226968.A6A40_03965"/>
<evidence type="ECO:0000313" key="5">
    <source>
        <dbReference type="EMBL" id="AWB06355.1"/>
    </source>
</evidence>
<reference evidence="5 6" key="1">
    <citation type="journal article" date="2013" name="Int. J. Syst. Evol. Microbiol.">
        <title>Azospirillum humicireducens sp. nov., a nitrogen-fixing bacterium isolated from a microbial fuel cell.</title>
        <authorList>
            <person name="Zhou S."/>
            <person name="Han L."/>
            <person name="Wang Y."/>
            <person name="Yang G."/>
            <person name="Zhuang L."/>
            <person name="Hu P."/>
        </authorList>
    </citation>
    <scope>NUCLEOTIDE SEQUENCE [LARGE SCALE GENOMIC DNA]</scope>
    <source>
        <strain evidence="5 6">SgZ-5</strain>
    </source>
</reference>
<dbReference type="REBASE" id="145254">
    <property type="entry name" value="S.AhuZ5ORF3960P"/>
</dbReference>
<dbReference type="PANTHER" id="PTHR30408">
    <property type="entry name" value="TYPE-1 RESTRICTION ENZYME ECOKI SPECIFICITY PROTEIN"/>
    <property type="match status" value="1"/>
</dbReference>
<dbReference type="KEGG" id="ahu:A6A40_14660"/>
<feature type="domain" description="Type I restriction modification DNA specificity" evidence="4">
    <location>
        <begin position="328"/>
        <end position="402"/>
    </location>
</feature>
<evidence type="ECO:0000256" key="1">
    <source>
        <dbReference type="ARBA" id="ARBA00010923"/>
    </source>
</evidence>
<dbReference type="GO" id="GO:0003677">
    <property type="term" value="F:DNA binding"/>
    <property type="evidence" value="ECO:0007669"/>
    <property type="project" value="UniProtKB-KW"/>
</dbReference>
<keyword evidence="3" id="KW-0238">DNA-binding</keyword>
<evidence type="ECO:0000256" key="3">
    <source>
        <dbReference type="ARBA" id="ARBA00023125"/>
    </source>
</evidence>
<accession>A0A2R4VPK6</accession>
<dbReference type="InterPro" id="IPR044946">
    <property type="entry name" value="Restrct_endonuc_typeI_TRD_sf"/>
</dbReference>
<organism evidence="5 6">
    <name type="scientific">Azospirillum humicireducens</name>
    <dbReference type="NCBI Taxonomy" id="1226968"/>
    <lineage>
        <taxon>Bacteria</taxon>
        <taxon>Pseudomonadati</taxon>
        <taxon>Pseudomonadota</taxon>
        <taxon>Alphaproteobacteria</taxon>
        <taxon>Rhodospirillales</taxon>
        <taxon>Azospirillaceae</taxon>
        <taxon>Azospirillum</taxon>
    </lineage>
</organism>
<keyword evidence="5" id="KW-0540">Nuclease</keyword>
<sequence length="439" mass="47903">MWFRQPSGWTPVQLGSVCLETDRRVGRARSNLPIMSVTKSGIVPQAETYTKEVSSQDQSLYKILKPGEFSAAPMSLYYGAVGKYRGHEEAIVSPAYITFCASGSVNSDFLDLVLRDRRIVQVYSALSQGANKEGKRRTTSFSDFCSIRRPMPRLSEQCAIASVLSEVCSAIEAVELLIKEVEHAKTAVMRELLTRGLAGEWARMVPLPERWVLGRVAEGVTHMPAGWQLVRYDEACLSIQVGIVVQPASLYADVGVPALRSLNVKENQVDRSNMVLISEKAHKANKKSELRAGNVVTVRTGVPGISAVVPDDLDGANCIDILISRIGKNAVPGFLTQFLNSSLAKRQIAVLQGGLAQQHLNVKELKGLKLLLPPLDEQIAIADAGEAFDRRIAAERAHLSELRATKDALAQELLSGRVRLPASMIARFETAPPHEAAAE</sequence>
<dbReference type="Gene3D" id="3.90.220.20">
    <property type="entry name" value="DNA methylase specificity domains"/>
    <property type="match status" value="2"/>
</dbReference>
<protein>
    <submittedName>
        <fullName evidence="5">Restriction endonuclease subunit S</fullName>
    </submittedName>
</protein>
<dbReference type="Proteomes" id="UP000077405">
    <property type="component" value="Chromosome"/>
</dbReference>
<dbReference type="InterPro" id="IPR052021">
    <property type="entry name" value="Type-I_RS_S_subunit"/>
</dbReference>